<dbReference type="OrthoDB" id="8420176at2"/>
<evidence type="ECO:0000313" key="2">
    <source>
        <dbReference type="EMBL" id="PSJ57094.1"/>
    </source>
</evidence>
<reference evidence="2 3" key="1">
    <citation type="submission" date="2018-03" db="EMBL/GenBank/DDBJ databases">
        <title>The draft genome of Mesorhizobium soli JCM 19897.</title>
        <authorList>
            <person name="Li L."/>
            <person name="Liu L."/>
            <person name="Liang L."/>
            <person name="Wang T."/>
            <person name="Zhang X."/>
        </authorList>
    </citation>
    <scope>NUCLEOTIDE SEQUENCE [LARGE SCALE GENOMIC DNA]</scope>
    <source>
        <strain evidence="2 3">JCM 19897</strain>
    </source>
</reference>
<gene>
    <name evidence="2" type="ORF">C7I85_22925</name>
</gene>
<protein>
    <submittedName>
        <fullName evidence="2">Uncharacterized protein</fullName>
    </submittedName>
</protein>
<name>A0A2P7S3U0_9HYPH</name>
<feature type="compositionally biased region" description="Basic and acidic residues" evidence="1">
    <location>
        <begin position="66"/>
        <end position="78"/>
    </location>
</feature>
<feature type="region of interest" description="Disordered" evidence="1">
    <location>
        <begin position="47"/>
        <end position="88"/>
    </location>
</feature>
<dbReference type="AlphaFoldDB" id="A0A2P7S3U0"/>
<comment type="caution">
    <text evidence="2">The sequence shown here is derived from an EMBL/GenBank/DDBJ whole genome shotgun (WGS) entry which is preliminary data.</text>
</comment>
<evidence type="ECO:0000313" key="3">
    <source>
        <dbReference type="Proteomes" id="UP000240653"/>
    </source>
</evidence>
<accession>A0A2P7S3U0</accession>
<dbReference type="Proteomes" id="UP000240653">
    <property type="component" value="Unassembled WGS sequence"/>
</dbReference>
<organism evidence="2 3">
    <name type="scientific">Pseudaminobacter soli</name>
    <name type="common">ex Li et al. 2025</name>
    <dbReference type="NCBI Taxonomy" id="1295366"/>
    <lineage>
        <taxon>Bacteria</taxon>
        <taxon>Pseudomonadati</taxon>
        <taxon>Pseudomonadota</taxon>
        <taxon>Alphaproteobacteria</taxon>
        <taxon>Hyphomicrobiales</taxon>
        <taxon>Phyllobacteriaceae</taxon>
        <taxon>Pseudaminobacter</taxon>
    </lineage>
</organism>
<proteinExistence type="predicted"/>
<keyword evidence="3" id="KW-1185">Reference proteome</keyword>
<dbReference type="EMBL" id="PXYL01000015">
    <property type="protein sequence ID" value="PSJ57094.1"/>
    <property type="molecule type" value="Genomic_DNA"/>
</dbReference>
<sequence>MSGKPRAQPSRDAISEALGAVRKVFPDLDISDEDLIDAISSEASAAGFDVNYDLPKPSKASNKSGNVEKPRDSDEPGYRADINPKNYN</sequence>
<evidence type="ECO:0000256" key="1">
    <source>
        <dbReference type="SAM" id="MobiDB-lite"/>
    </source>
</evidence>